<dbReference type="PANTHER" id="PTHR46918:SF1">
    <property type="entry name" value="SYNAPTONEMAL COMPLEX PROTEIN 1"/>
    <property type="match status" value="1"/>
</dbReference>
<dbReference type="GO" id="GO:0051878">
    <property type="term" value="P:lateral element assembly"/>
    <property type="evidence" value="ECO:0007669"/>
    <property type="project" value="TreeGrafter"/>
</dbReference>
<sequence length="90" mass="10495">KRKNLFAVIIHIFQEKVHDLEIRLTAIVTSEQHYSKQVKELKTELENEKLKTTELNASCNRLSLENKELAQETSDMALEIKKQQEDIDVS</sequence>
<organism evidence="2">
    <name type="scientific">Mustela putorius furo</name>
    <name type="common">European domestic ferret</name>
    <name type="synonym">Mustela furo</name>
    <dbReference type="NCBI Taxonomy" id="9669"/>
    <lineage>
        <taxon>Eukaryota</taxon>
        <taxon>Metazoa</taxon>
        <taxon>Chordata</taxon>
        <taxon>Craniata</taxon>
        <taxon>Vertebrata</taxon>
        <taxon>Euteleostomi</taxon>
        <taxon>Mammalia</taxon>
        <taxon>Eutheria</taxon>
        <taxon>Laurasiatheria</taxon>
        <taxon>Carnivora</taxon>
        <taxon>Caniformia</taxon>
        <taxon>Musteloidea</taxon>
        <taxon>Mustelidae</taxon>
        <taxon>Mustelinae</taxon>
        <taxon>Mustela</taxon>
    </lineage>
</organism>
<dbReference type="PANTHER" id="PTHR46918">
    <property type="entry name" value="SYNAPTONEMAL COMPLEX PROTEIN 1"/>
    <property type="match status" value="1"/>
</dbReference>
<dbReference type="Ensembl" id="ENSMPUT00000001768.1">
    <property type="protein sequence ID" value="ENSMPUP00000001732.1"/>
    <property type="gene ID" value="ENSMPUG00000001750.1"/>
</dbReference>
<protein>
    <submittedName>
        <fullName evidence="2">Uncharacterized protein</fullName>
    </submittedName>
</protein>
<dbReference type="GO" id="GO:0051026">
    <property type="term" value="P:chiasma assembly"/>
    <property type="evidence" value="ECO:0007669"/>
    <property type="project" value="TreeGrafter"/>
</dbReference>
<feature type="coiled-coil region" evidence="1">
    <location>
        <begin position="31"/>
        <end position="86"/>
    </location>
</feature>
<keyword evidence="1" id="KW-0175">Coiled coil</keyword>
<dbReference type="GO" id="GO:0000802">
    <property type="term" value="C:transverse filament"/>
    <property type="evidence" value="ECO:0007669"/>
    <property type="project" value="TreeGrafter"/>
</dbReference>
<dbReference type="GO" id="GO:0000801">
    <property type="term" value="C:central element"/>
    <property type="evidence" value="ECO:0007669"/>
    <property type="project" value="TreeGrafter"/>
</dbReference>
<dbReference type="Pfam" id="PF05483">
    <property type="entry name" value="SCP-1"/>
    <property type="match status" value="1"/>
</dbReference>
<accession>M3XRN2</accession>
<proteinExistence type="predicted"/>
<dbReference type="InterPro" id="IPR008827">
    <property type="entry name" value="SYCP1"/>
</dbReference>
<dbReference type="AlphaFoldDB" id="M3XRN2"/>
<dbReference type="GO" id="GO:0003690">
    <property type="term" value="F:double-stranded DNA binding"/>
    <property type="evidence" value="ECO:0007669"/>
    <property type="project" value="TreeGrafter"/>
</dbReference>
<name>M3XRN2_MUSPF</name>
<evidence type="ECO:0000313" key="2">
    <source>
        <dbReference type="Ensembl" id="ENSMPUP00000001732.1"/>
    </source>
</evidence>
<dbReference type="InParanoid" id="M3XRN2"/>
<dbReference type="GO" id="GO:0001673">
    <property type="term" value="C:male germ cell nucleus"/>
    <property type="evidence" value="ECO:0007669"/>
    <property type="project" value="TreeGrafter"/>
</dbReference>
<dbReference type="EMBL" id="AEYP01076712">
    <property type="status" value="NOT_ANNOTATED_CDS"/>
    <property type="molecule type" value="Genomic_DNA"/>
</dbReference>
<reference evidence="2" key="1">
    <citation type="submission" date="2024-06" db="UniProtKB">
        <authorList>
            <consortium name="Ensembl"/>
        </authorList>
    </citation>
    <scope>IDENTIFICATION</scope>
</reference>
<dbReference type="GO" id="GO:0000711">
    <property type="term" value="P:meiotic DNA repair synthesis"/>
    <property type="evidence" value="ECO:0007669"/>
    <property type="project" value="TreeGrafter"/>
</dbReference>
<dbReference type="eggNOG" id="ENOG502QTHX">
    <property type="taxonomic scope" value="Eukaryota"/>
</dbReference>
<dbReference type="HOGENOM" id="CLU_2446430_0_0_1"/>
<dbReference type="STRING" id="9669.ENSMPUP00000001732"/>
<evidence type="ECO:0000256" key="1">
    <source>
        <dbReference type="SAM" id="Coils"/>
    </source>
</evidence>